<organism evidence="1 2">
    <name type="scientific">Halobacteriovorax marinus</name>
    <dbReference type="NCBI Taxonomy" id="97084"/>
    <lineage>
        <taxon>Bacteria</taxon>
        <taxon>Pseudomonadati</taxon>
        <taxon>Bdellovibrionota</taxon>
        <taxon>Bacteriovoracia</taxon>
        <taxon>Bacteriovoracales</taxon>
        <taxon>Halobacteriovoraceae</taxon>
        <taxon>Halobacteriovorax</taxon>
    </lineage>
</organism>
<sequence>MQNKRILKLILSLFVLFSMISANATIILNLGIVHKKGLGVDEGHILISEVHELKLLENGEEFTVTMKNGVGVEFKVFFVQNLNDFGPSPLVAITGNIYNSQGDLLKSITENDFTIPLNTEKKLVFTGDTSQEVIIKITPTLY</sequence>
<proteinExistence type="predicted"/>
<gene>
    <name evidence="1" type="ORF">A9Q84_18820</name>
</gene>
<dbReference type="AlphaFoldDB" id="A0A1Y5F7K3"/>
<accession>A0A1Y5F7K3</accession>
<name>A0A1Y5F7K3_9BACT</name>
<protein>
    <submittedName>
        <fullName evidence="1">Uncharacterized protein</fullName>
    </submittedName>
</protein>
<evidence type="ECO:0000313" key="2">
    <source>
        <dbReference type="Proteomes" id="UP000196531"/>
    </source>
</evidence>
<dbReference type="EMBL" id="MAAO01000015">
    <property type="protein sequence ID" value="OUR93527.1"/>
    <property type="molecule type" value="Genomic_DNA"/>
</dbReference>
<reference evidence="2" key="1">
    <citation type="journal article" date="2017" name="Proc. Natl. Acad. Sci. U.S.A.">
        <title>Simulation of Deepwater Horizon oil plume reveals substrate specialization within a complex community of hydrocarbon-degraders.</title>
        <authorList>
            <person name="Hu P."/>
            <person name="Dubinsky E.A."/>
            <person name="Probst A.J."/>
            <person name="Wang J."/>
            <person name="Sieber C.M.K."/>
            <person name="Tom L.M."/>
            <person name="Gardinali P."/>
            <person name="Banfield J.F."/>
            <person name="Atlas R.M."/>
            <person name="Andersen G.L."/>
        </authorList>
    </citation>
    <scope>NUCLEOTIDE SEQUENCE [LARGE SCALE GENOMIC DNA]</scope>
</reference>
<comment type="caution">
    <text evidence="1">The sequence shown here is derived from an EMBL/GenBank/DDBJ whole genome shotgun (WGS) entry which is preliminary data.</text>
</comment>
<evidence type="ECO:0000313" key="1">
    <source>
        <dbReference type="EMBL" id="OUR93527.1"/>
    </source>
</evidence>
<dbReference type="Proteomes" id="UP000196531">
    <property type="component" value="Unassembled WGS sequence"/>
</dbReference>